<evidence type="ECO:0000313" key="13">
    <source>
        <dbReference type="EMBL" id="PJA13845.1"/>
    </source>
</evidence>
<dbReference type="InterPro" id="IPR006009">
    <property type="entry name" value="GlcNAc_MurG"/>
</dbReference>
<evidence type="ECO:0000256" key="10">
    <source>
        <dbReference type="HAMAP-Rule" id="MF_00033"/>
    </source>
</evidence>
<evidence type="ECO:0000259" key="12">
    <source>
        <dbReference type="Pfam" id="PF04101"/>
    </source>
</evidence>
<keyword evidence="8 10" id="KW-0131">Cell cycle</keyword>
<feature type="domain" description="Glycosyltransferase family 28 N-terminal" evidence="11">
    <location>
        <begin position="7"/>
        <end position="157"/>
    </location>
</feature>
<dbReference type="Gene3D" id="3.40.50.2000">
    <property type="entry name" value="Glycogen Phosphorylase B"/>
    <property type="match status" value="2"/>
</dbReference>
<dbReference type="PANTHER" id="PTHR21015">
    <property type="entry name" value="UDP-N-ACETYLGLUCOSAMINE--N-ACETYLMURAMYL-(PENTAPEPTIDE) PYROPHOSPHORYL-UNDECAPRENOL N-ACETYLGLUCOSAMINE TRANSFERASE 1"/>
    <property type="match status" value="1"/>
</dbReference>
<comment type="function">
    <text evidence="10">Cell wall formation. Catalyzes the transfer of a GlcNAc subunit on undecaprenyl-pyrophosphoryl-MurNAc-pentapeptide (lipid intermediate I) to form undecaprenyl-pyrophosphoryl-MurNAc-(pentapeptide)GlcNAc (lipid intermediate II).</text>
</comment>
<comment type="pathway">
    <text evidence="10">Cell wall biogenesis; peptidoglycan biosynthesis.</text>
</comment>
<gene>
    <name evidence="10" type="primary">murG</name>
    <name evidence="13" type="ORF">COX64_02805</name>
</gene>
<dbReference type="SUPFAM" id="SSF53756">
    <property type="entry name" value="UDP-Glycosyltransferase/glycogen phosphorylase"/>
    <property type="match status" value="1"/>
</dbReference>
<feature type="binding site" evidence="10">
    <location>
        <position position="337"/>
    </location>
    <ligand>
        <name>UDP-N-acetyl-alpha-D-glucosamine</name>
        <dbReference type="ChEBI" id="CHEBI:57705"/>
    </ligand>
</feature>
<name>A0A2M7W1U3_9BACT</name>
<comment type="caution">
    <text evidence="13">The sequence shown here is derived from an EMBL/GenBank/DDBJ whole genome shotgun (WGS) entry which is preliminary data.</text>
</comment>
<comment type="similarity">
    <text evidence="10">Belongs to the glycosyltransferase 28 family. MurG subfamily.</text>
</comment>
<dbReference type="Pfam" id="PF03033">
    <property type="entry name" value="Glyco_transf_28"/>
    <property type="match status" value="1"/>
</dbReference>
<evidence type="ECO:0000256" key="2">
    <source>
        <dbReference type="ARBA" id="ARBA00022618"/>
    </source>
</evidence>
<dbReference type="Proteomes" id="UP000228952">
    <property type="component" value="Unassembled WGS sequence"/>
</dbReference>
<dbReference type="GO" id="GO:0008360">
    <property type="term" value="P:regulation of cell shape"/>
    <property type="evidence" value="ECO:0007669"/>
    <property type="project" value="UniProtKB-KW"/>
</dbReference>
<keyword evidence="1 10" id="KW-1003">Cell membrane</keyword>
<dbReference type="EMBL" id="PFQB01000074">
    <property type="protein sequence ID" value="PJA13845.1"/>
    <property type="molecule type" value="Genomic_DNA"/>
</dbReference>
<dbReference type="CDD" id="cd03785">
    <property type="entry name" value="GT28_MurG"/>
    <property type="match status" value="1"/>
</dbReference>
<evidence type="ECO:0000256" key="5">
    <source>
        <dbReference type="ARBA" id="ARBA00022960"/>
    </source>
</evidence>
<evidence type="ECO:0000256" key="3">
    <source>
        <dbReference type="ARBA" id="ARBA00022676"/>
    </source>
</evidence>
<dbReference type="GO" id="GO:0050511">
    <property type="term" value="F:undecaprenyldiphospho-muramoylpentapeptide beta-N-acetylglucosaminyltransferase activity"/>
    <property type="evidence" value="ECO:0007669"/>
    <property type="project" value="UniProtKB-UniRule"/>
</dbReference>
<evidence type="ECO:0000256" key="4">
    <source>
        <dbReference type="ARBA" id="ARBA00022679"/>
    </source>
</evidence>
<reference evidence="14" key="1">
    <citation type="submission" date="2017-09" db="EMBL/GenBank/DDBJ databases">
        <title>Depth-based differentiation of microbial function through sediment-hosted aquifers and enrichment of novel symbionts in the deep terrestrial subsurface.</title>
        <authorList>
            <person name="Probst A.J."/>
            <person name="Ladd B."/>
            <person name="Jarett J.K."/>
            <person name="Geller-Mcgrath D.E."/>
            <person name="Sieber C.M.K."/>
            <person name="Emerson J.B."/>
            <person name="Anantharaman K."/>
            <person name="Thomas B.C."/>
            <person name="Malmstrom R."/>
            <person name="Stieglmeier M."/>
            <person name="Klingl A."/>
            <person name="Woyke T."/>
            <person name="Ryan C.M."/>
            <person name="Banfield J.F."/>
        </authorList>
    </citation>
    <scope>NUCLEOTIDE SEQUENCE [LARGE SCALE GENOMIC DNA]</scope>
</reference>
<protein>
    <recommendedName>
        <fullName evidence="10">UDP-N-acetylglucosamine--N-acetylmuramyl-(pentapeptide) pyrophosphoryl-undecaprenol N-acetylglucosamine transferase</fullName>
        <ecNumber evidence="10">2.4.1.227</ecNumber>
    </recommendedName>
    <alternativeName>
        <fullName evidence="10">Undecaprenyl-PP-MurNAc-pentapeptide-UDPGlcNAc GlcNAc transferase</fullName>
    </alternativeName>
</protein>
<dbReference type="GO" id="GO:0005886">
    <property type="term" value="C:plasma membrane"/>
    <property type="evidence" value="ECO:0007669"/>
    <property type="project" value="UniProtKB-SubCell"/>
</dbReference>
<dbReference type="GO" id="GO:0071555">
    <property type="term" value="P:cell wall organization"/>
    <property type="evidence" value="ECO:0007669"/>
    <property type="project" value="UniProtKB-KW"/>
</dbReference>
<comment type="subcellular location">
    <subcellularLocation>
        <location evidence="10">Cell membrane</location>
        <topology evidence="10">Peripheral membrane protein</topology>
        <orientation evidence="10">Cytoplasmic side</orientation>
    </subcellularLocation>
</comment>
<keyword evidence="3 10" id="KW-0328">Glycosyltransferase</keyword>
<keyword evidence="7 10" id="KW-0472">Membrane</keyword>
<evidence type="ECO:0000256" key="1">
    <source>
        <dbReference type="ARBA" id="ARBA00022475"/>
    </source>
</evidence>
<evidence type="ECO:0000256" key="8">
    <source>
        <dbReference type="ARBA" id="ARBA00023306"/>
    </source>
</evidence>
<dbReference type="InterPro" id="IPR007235">
    <property type="entry name" value="Glyco_trans_28_C"/>
</dbReference>
<proteinExistence type="inferred from homology"/>
<accession>A0A2M7W1U3</accession>
<dbReference type="GO" id="GO:0009252">
    <property type="term" value="P:peptidoglycan biosynthetic process"/>
    <property type="evidence" value="ECO:0007669"/>
    <property type="project" value="UniProtKB-UniRule"/>
</dbReference>
<dbReference type="PANTHER" id="PTHR21015:SF22">
    <property type="entry name" value="GLYCOSYLTRANSFERASE"/>
    <property type="match status" value="1"/>
</dbReference>
<keyword evidence="6 10" id="KW-0573">Peptidoglycan synthesis</keyword>
<feature type="binding site" evidence="10">
    <location>
        <position position="231"/>
    </location>
    <ligand>
        <name>UDP-N-acetyl-alpha-D-glucosamine</name>
        <dbReference type="ChEBI" id="CHEBI:57705"/>
    </ligand>
</feature>
<keyword evidence="9 10" id="KW-0961">Cell wall biogenesis/degradation</keyword>
<dbReference type="GO" id="GO:0005975">
    <property type="term" value="P:carbohydrate metabolic process"/>
    <property type="evidence" value="ECO:0007669"/>
    <property type="project" value="InterPro"/>
</dbReference>
<feature type="domain" description="Glycosyl transferase family 28 C-terminal" evidence="12">
    <location>
        <begin position="225"/>
        <end position="381"/>
    </location>
</feature>
<dbReference type="EC" id="2.4.1.227" evidence="10"/>
<dbReference type="Pfam" id="PF04101">
    <property type="entry name" value="Glyco_tran_28_C"/>
    <property type="match status" value="1"/>
</dbReference>
<organism evidence="13 14">
    <name type="scientific">Candidatus Dojkabacteria bacterium CG_4_10_14_0_2_um_filter_Dojkabacteria_WS6_41_15</name>
    <dbReference type="NCBI Taxonomy" id="2014249"/>
    <lineage>
        <taxon>Bacteria</taxon>
        <taxon>Candidatus Dojkabacteria</taxon>
    </lineage>
</organism>
<keyword evidence="5 10" id="KW-0133">Cell shape</keyword>
<dbReference type="AlphaFoldDB" id="A0A2M7W1U3"/>
<dbReference type="InterPro" id="IPR004276">
    <property type="entry name" value="GlycoTrans_28_N"/>
</dbReference>
<keyword evidence="4 10" id="KW-0808">Transferase</keyword>
<comment type="catalytic activity">
    <reaction evidence="10">
        <text>di-trans,octa-cis-undecaprenyl diphospho-N-acetyl-alpha-D-muramoyl-L-alanyl-D-glutamyl-meso-2,6-diaminopimeloyl-D-alanyl-D-alanine + UDP-N-acetyl-alpha-D-glucosamine = di-trans,octa-cis-undecaprenyl diphospho-[N-acetyl-alpha-D-glucosaminyl-(1-&gt;4)]-N-acetyl-alpha-D-muramoyl-L-alanyl-D-glutamyl-meso-2,6-diaminopimeloyl-D-alanyl-D-alanine + UDP + H(+)</text>
        <dbReference type="Rhea" id="RHEA:31227"/>
        <dbReference type="ChEBI" id="CHEBI:15378"/>
        <dbReference type="ChEBI" id="CHEBI:57705"/>
        <dbReference type="ChEBI" id="CHEBI:58223"/>
        <dbReference type="ChEBI" id="CHEBI:61387"/>
        <dbReference type="ChEBI" id="CHEBI:61388"/>
        <dbReference type="EC" id="2.4.1.227"/>
    </reaction>
</comment>
<dbReference type="HAMAP" id="MF_00033">
    <property type="entry name" value="MurG"/>
    <property type="match status" value="1"/>
</dbReference>
<evidence type="ECO:0000313" key="14">
    <source>
        <dbReference type="Proteomes" id="UP000228952"/>
    </source>
</evidence>
<evidence type="ECO:0000256" key="9">
    <source>
        <dbReference type="ARBA" id="ARBA00023316"/>
    </source>
</evidence>
<keyword evidence="2 10" id="KW-0132">Cell division</keyword>
<evidence type="ECO:0000256" key="7">
    <source>
        <dbReference type="ARBA" id="ARBA00023136"/>
    </source>
</evidence>
<feature type="binding site" evidence="10">
    <location>
        <begin position="14"/>
        <end position="16"/>
    </location>
    <ligand>
        <name>UDP-N-acetyl-alpha-D-glucosamine</name>
        <dbReference type="ChEBI" id="CHEBI:57705"/>
    </ligand>
</feature>
<dbReference type="GO" id="GO:0051991">
    <property type="term" value="F:UDP-N-acetyl-D-glucosamine:N-acetylmuramoyl-L-alanyl-D-glutamyl-meso-2,6-diaminopimelyl-D-alanyl-D-alanine-diphosphoundecaprenol 4-beta-N-acetylglucosaminlytransferase activity"/>
    <property type="evidence" value="ECO:0007669"/>
    <property type="project" value="RHEA"/>
</dbReference>
<dbReference type="UniPathway" id="UPA00219"/>
<evidence type="ECO:0000256" key="6">
    <source>
        <dbReference type="ARBA" id="ARBA00022984"/>
    </source>
</evidence>
<evidence type="ECO:0000259" key="11">
    <source>
        <dbReference type="Pfam" id="PF03033"/>
    </source>
</evidence>
<dbReference type="GO" id="GO:0051301">
    <property type="term" value="P:cell division"/>
    <property type="evidence" value="ECO:0007669"/>
    <property type="project" value="UniProtKB-KW"/>
</dbReference>
<comment type="caution">
    <text evidence="10">Lacks conserved residue(s) required for the propagation of feature annotation.</text>
</comment>
<sequence>MMVRSSIIFTAAGSGGHIFAAIATVKAFQSQYPTLAKEIVFVGSTLTMEGEKRQLPMEERLCGRMGIPFRKIRMGKIQRQFSLNSIKLFGKIILGFIDAWKLVSELRPKVVVAFGGYVSFPMIIIGKLFGSKIILHEQTSSIGLVNKLLQRLANVVAVTFETSLPYFKKPAIVVGSPTMFHIYGIKTCDHLLSYLDKSSGNLLESSTYIDKLCWLYDQKGKFPILLMSGGSQGSHFLNDKIRAILAALLKDMIVVLQVGENEYYNDFSIIQEYVLTLPCDLEKRCILRRFVYEEYGFLMNTADLFLGRSGANTVYQVGMNGTPAIFVPIPWVTKNEQYTNAMILQEKGLATIIEEQNCTPELLLATIKEQIAKIVSNRSKKGAKREPIFPLDADKRLAQEIGKLAI</sequence>